<dbReference type="KEGG" id="hsu:HLASF_1652"/>
<dbReference type="HOGENOM" id="CLU_075478_0_0_2"/>
<dbReference type="Pfam" id="PF00149">
    <property type="entry name" value="Metallophos"/>
    <property type="match status" value="1"/>
</dbReference>
<feature type="domain" description="Calcineurin-like phosphoesterase" evidence="1">
    <location>
        <begin position="23"/>
        <end position="136"/>
    </location>
</feature>
<dbReference type="CDD" id="cd07391">
    <property type="entry name" value="MPP_PF1019"/>
    <property type="match status" value="1"/>
</dbReference>
<accession>A0A0F7PFN4</accession>
<dbReference type="EMBL" id="CP008874">
    <property type="protein sequence ID" value="AKH98128.1"/>
    <property type="molecule type" value="Genomic_DNA"/>
</dbReference>
<dbReference type="InterPro" id="IPR024173">
    <property type="entry name" value="Pesterase_MJ0037-like"/>
</dbReference>
<sequence length="248" mass="26577">MALVEPVRDAPAATADLGSETALVIADYHAGVEEQLRRDGVELESRGPDRRARVRSLIDRTGADRVLFLGDLGNHIGEPSGAELEELLELEHDLHDVAVTLVPGNHDGRLGDVLEFDIADGDGVVFGSVGFVHGHSWPSEAVLDADVLAVGHEHPTVRLTDEVGGSRIERVWLRGPLSSDPFETHAGTDTVPVADADLVVFPAFNDLVGGTWVNVDEQDFLSPFLPDACPDADAYLLDGTRLGPFRAV</sequence>
<dbReference type="AlphaFoldDB" id="A0A0F7PFN4"/>
<gene>
    <name evidence="2" type="ORF">HLASF_1652</name>
</gene>
<protein>
    <submittedName>
        <fullName evidence="2">Metallophosphoesterase</fullName>
    </submittedName>
</protein>
<dbReference type="InterPro" id="IPR004843">
    <property type="entry name" value="Calcineurin-like_PHP"/>
</dbReference>
<name>A0A0F7PFN4_9EURY</name>
<dbReference type="PATRIC" id="fig|1604004.4.peg.1728"/>
<organism evidence="2 3">
    <name type="scientific">Halanaeroarchaeum sulfurireducens</name>
    <dbReference type="NCBI Taxonomy" id="1604004"/>
    <lineage>
        <taxon>Archaea</taxon>
        <taxon>Methanobacteriati</taxon>
        <taxon>Methanobacteriota</taxon>
        <taxon>Stenosarchaea group</taxon>
        <taxon>Halobacteria</taxon>
        <taxon>Halobacteriales</taxon>
        <taxon>Halobacteriaceae</taxon>
        <taxon>Halanaeroarchaeum</taxon>
    </lineage>
</organism>
<reference evidence="2 3" key="1">
    <citation type="journal article" date="2015" name="ISME J.">
        <title>Elemental sulfur and acetate can support life of a novel strictly anaerobic haloarchaeon.</title>
        <authorList>
            <person name="Sorokin D.Y."/>
            <person name="Kublanov I.V."/>
            <person name="Gavrilov S.N."/>
            <person name="Rojo D."/>
            <person name="Roman P."/>
            <person name="Golyshin P.N."/>
            <person name="Slepak V.Z."/>
            <person name="Smedile F."/>
            <person name="Ferrer M."/>
            <person name="Messina E."/>
            <person name="La Cono V."/>
            <person name="Yakimov M.M."/>
        </authorList>
    </citation>
    <scope>NUCLEOTIDE SEQUENCE [LARGE SCALE GENOMIC DNA]</scope>
    <source>
        <strain evidence="2 3">HSR2</strain>
    </source>
</reference>
<keyword evidence="3" id="KW-1185">Reference proteome</keyword>
<evidence type="ECO:0000259" key="1">
    <source>
        <dbReference type="Pfam" id="PF00149"/>
    </source>
</evidence>
<dbReference type="SUPFAM" id="SSF56300">
    <property type="entry name" value="Metallo-dependent phosphatases"/>
    <property type="match status" value="1"/>
</dbReference>
<dbReference type="GeneID" id="25159805"/>
<dbReference type="GO" id="GO:0016787">
    <property type="term" value="F:hydrolase activity"/>
    <property type="evidence" value="ECO:0007669"/>
    <property type="project" value="InterPro"/>
</dbReference>
<dbReference type="PIRSF" id="PIRSF000887">
    <property type="entry name" value="Pesterase_MJ0037"/>
    <property type="match status" value="1"/>
</dbReference>
<dbReference type="Proteomes" id="UP000069906">
    <property type="component" value="Chromosome"/>
</dbReference>
<dbReference type="PANTHER" id="PTHR39323">
    <property type="entry name" value="BLR1149 PROTEIN"/>
    <property type="match status" value="1"/>
</dbReference>
<dbReference type="OrthoDB" id="10013at2157"/>
<proteinExistence type="predicted"/>
<dbReference type="PANTHER" id="PTHR39323:SF1">
    <property type="entry name" value="BLR1149 PROTEIN"/>
    <property type="match status" value="1"/>
</dbReference>
<dbReference type="RefSeq" id="WP_050048814.1">
    <property type="nucleotide sequence ID" value="NZ_CP008874.1"/>
</dbReference>
<dbReference type="Gene3D" id="3.60.21.10">
    <property type="match status" value="1"/>
</dbReference>
<dbReference type="InterPro" id="IPR029052">
    <property type="entry name" value="Metallo-depent_PP-like"/>
</dbReference>
<evidence type="ECO:0000313" key="3">
    <source>
        <dbReference type="Proteomes" id="UP000069906"/>
    </source>
</evidence>
<evidence type="ECO:0000313" key="2">
    <source>
        <dbReference type="EMBL" id="AKH98128.1"/>
    </source>
</evidence>